<reference evidence="2" key="1">
    <citation type="submission" date="2021-06" db="EMBL/GenBank/DDBJ databases">
        <authorList>
            <person name="Kallberg Y."/>
            <person name="Tangrot J."/>
            <person name="Rosling A."/>
        </authorList>
    </citation>
    <scope>NUCLEOTIDE SEQUENCE</scope>
    <source>
        <strain evidence="2">AZ414A</strain>
    </source>
</reference>
<evidence type="ECO:0000313" key="3">
    <source>
        <dbReference type="Proteomes" id="UP000789706"/>
    </source>
</evidence>
<comment type="caution">
    <text evidence="2">The sequence shown here is derived from an EMBL/GenBank/DDBJ whole genome shotgun (WGS) entry which is preliminary data.</text>
</comment>
<dbReference type="Proteomes" id="UP000789706">
    <property type="component" value="Unassembled WGS sequence"/>
</dbReference>
<evidence type="ECO:0000313" key="2">
    <source>
        <dbReference type="EMBL" id="CAG8518206.1"/>
    </source>
</evidence>
<accession>A0A9N9F959</accession>
<feature type="compositionally biased region" description="Polar residues" evidence="1">
    <location>
        <begin position="96"/>
        <end position="105"/>
    </location>
</feature>
<feature type="compositionally biased region" description="Polar residues" evidence="1">
    <location>
        <begin position="119"/>
        <end position="130"/>
    </location>
</feature>
<name>A0A9N9F959_9GLOM</name>
<organism evidence="2 3">
    <name type="scientific">Diversispora eburnea</name>
    <dbReference type="NCBI Taxonomy" id="1213867"/>
    <lineage>
        <taxon>Eukaryota</taxon>
        <taxon>Fungi</taxon>
        <taxon>Fungi incertae sedis</taxon>
        <taxon>Mucoromycota</taxon>
        <taxon>Glomeromycotina</taxon>
        <taxon>Glomeromycetes</taxon>
        <taxon>Diversisporales</taxon>
        <taxon>Diversisporaceae</taxon>
        <taxon>Diversispora</taxon>
    </lineage>
</organism>
<evidence type="ECO:0000256" key="1">
    <source>
        <dbReference type="SAM" id="MobiDB-lite"/>
    </source>
</evidence>
<protein>
    <submittedName>
        <fullName evidence="2">3144_t:CDS:1</fullName>
    </submittedName>
</protein>
<feature type="region of interest" description="Disordered" evidence="1">
    <location>
        <begin position="91"/>
        <end position="132"/>
    </location>
</feature>
<keyword evidence="3" id="KW-1185">Reference proteome</keyword>
<gene>
    <name evidence="2" type="ORF">DEBURN_LOCUS5527</name>
</gene>
<dbReference type="EMBL" id="CAJVPK010000497">
    <property type="protein sequence ID" value="CAG8518206.1"/>
    <property type="molecule type" value="Genomic_DNA"/>
</dbReference>
<dbReference type="OrthoDB" id="2439721at2759"/>
<sequence>MWDAYFEETLPGNYSFLGFYKHRQKRTDFTHSFQKEADILRKSLDALARHGTEEVKKRAVSLGHLFNNHRNTFKEVEAFWDKCESTEKVIRKRPLRSTTDNDNTGSVSSTSTKKIKTTRGPSRSDNSSQENNREIIANALTIENKKRMTAIEKATLCYGASRIIDLSTQMKEWFSIEDRKFIMNKHKSVLKVPEMYFDESTFAESIEKMINQKRIDVAYERCIQQHCKSEKNSYMYKISKIYSDFIFKCMNDNMLDSSYTKVDVMINACSYIIQTLRKGLKIQQRWSDSYCPSADDENGCGCNVRFLSTSGIDIGKWNFSENATASTASKIIGDRCLFGRINQSILNGLLNLDLTDDNDNVIEGIFVPFIQFSGTSGQVLVEGLVEGYYVVFPGPKFKLPTELQHIKELKPAINIMEFVMVSL</sequence>
<dbReference type="AlphaFoldDB" id="A0A9N9F959"/>
<proteinExistence type="predicted"/>